<organism evidence="3 4">
    <name type="scientific">Spongiactinospora gelatinilytica</name>
    <dbReference type="NCBI Taxonomy" id="2666298"/>
    <lineage>
        <taxon>Bacteria</taxon>
        <taxon>Bacillati</taxon>
        <taxon>Actinomycetota</taxon>
        <taxon>Actinomycetes</taxon>
        <taxon>Streptosporangiales</taxon>
        <taxon>Streptosporangiaceae</taxon>
        <taxon>Spongiactinospora</taxon>
    </lineage>
</organism>
<feature type="non-terminal residue" evidence="3">
    <location>
        <position position="1"/>
    </location>
</feature>
<dbReference type="EMBL" id="POUA01000847">
    <property type="protein sequence ID" value="PZG14024.1"/>
    <property type="molecule type" value="Genomic_DNA"/>
</dbReference>
<dbReference type="Proteomes" id="UP000248544">
    <property type="component" value="Unassembled WGS sequence"/>
</dbReference>
<feature type="compositionally biased region" description="Basic and acidic residues" evidence="1">
    <location>
        <begin position="126"/>
        <end position="143"/>
    </location>
</feature>
<name>A0A2W2FEY7_9ACTN</name>
<dbReference type="Pfam" id="PF24878">
    <property type="entry name" value="YkcB_C"/>
    <property type="match status" value="1"/>
</dbReference>
<comment type="caution">
    <text evidence="3">The sequence shown here is derived from an EMBL/GenBank/DDBJ whole genome shotgun (WGS) entry which is preliminary data.</text>
</comment>
<evidence type="ECO:0000313" key="4">
    <source>
        <dbReference type="Proteomes" id="UP000248544"/>
    </source>
</evidence>
<feature type="domain" description="Putative mannosyltransferase YkcA/B-like C-terminal" evidence="2">
    <location>
        <begin position="17"/>
        <end position="103"/>
    </location>
</feature>
<keyword evidence="4" id="KW-1185">Reference proteome</keyword>
<protein>
    <recommendedName>
        <fullName evidence="2">Putative mannosyltransferase YkcA/B-like C-terminal domain-containing protein</fullName>
    </recommendedName>
</protein>
<reference evidence="3 4" key="1">
    <citation type="submission" date="2018-01" db="EMBL/GenBank/DDBJ databases">
        <title>Draft genome sequence of Sphaerisporangium sp. 7K107.</title>
        <authorList>
            <person name="Sahin N."/>
            <person name="Saygin H."/>
            <person name="Ay H."/>
        </authorList>
    </citation>
    <scope>NUCLEOTIDE SEQUENCE [LARGE SCALE GENOMIC DNA]</scope>
    <source>
        <strain evidence="3 4">7K107</strain>
    </source>
</reference>
<proteinExistence type="predicted"/>
<evidence type="ECO:0000256" key="1">
    <source>
        <dbReference type="SAM" id="MobiDB-lite"/>
    </source>
</evidence>
<gene>
    <name evidence="3" type="ORF">C1I98_39640</name>
</gene>
<feature type="region of interest" description="Disordered" evidence="1">
    <location>
        <begin position="107"/>
        <end position="143"/>
    </location>
</feature>
<dbReference type="InterPro" id="IPR056785">
    <property type="entry name" value="YkcA/B-like_C"/>
</dbReference>
<dbReference type="AlphaFoldDB" id="A0A2W2FEY7"/>
<evidence type="ECO:0000313" key="3">
    <source>
        <dbReference type="EMBL" id="PZG14024.1"/>
    </source>
</evidence>
<accession>A0A2W2FEY7</accession>
<sequence length="143" mass="14879">AGGGGLGGFGGRVSDGLIAYLKREQGGATWLAAFGNAQPAAQVILTTGRPALAMGGFLGSDPAMTVERLRDLVAAGRLRYVIPGGGVRAATRGDRGLTQWVESTCTPVDPVEYGEPRPPGWPDLEPTPKGRRADGTRVYRCGE</sequence>
<evidence type="ECO:0000259" key="2">
    <source>
        <dbReference type="Pfam" id="PF24878"/>
    </source>
</evidence>